<dbReference type="Proteomes" id="UP000019373">
    <property type="component" value="Unassembled WGS sequence"/>
</dbReference>
<dbReference type="GeneID" id="19235425"/>
<dbReference type="Pfam" id="PF00814">
    <property type="entry name" value="TsaD"/>
    <property type="match status" value="1"/>
</dbReference>
<dbReference type="InterPro" id="IPR043129">
    <property type="entry name" value="ATPase_NBD"/>
</dbReference>
<dbReference type="SUPFAM" id="SSF53067">
    <property type="entry name" value="Actin-like ATPase domain"/>
    <property type="match status" value="2"/>
</dbReference>
<evidence type="ECO:0000313" key="5">
    <source>
        <dbReference type="Proteomes" id="UP000019373"/>
    </source>
</evidence>
<dbReference type="OMA" id="QYSWYEV"/>
<organism evidence="4 5">
    <name type="scientific">Endocarpon pusillum (strain Z07020 / HMAS-L-300199)</name>
    <name type="common">Lichen-forming fungus</name>
    <dbReference type="NCBI Taxonomy" id="1263415"/>
    <lineage>
        <taxon>Eukaryota</taxon>
        <taxon>Fungi</taxon>
        <taxon>Dikarya</taxon>
        <taxon>Ascomycota</taxon>
        <taxon>Pezizomycotina</taxon>
        <taxon>Eurotiomycetes</taxon>
        <taxon>Chaetothyriomycetidae</taxon>
        <taxon>Verrucariales</taxon>
        <taxon>Verrucariaceae</taxon>
        <taxon>Endocarpon</taxon>
    </lineage>
</organism>
<evidence type="ECO:0000313" key="4">
    <source>
        <dbReference type="EMBL" id="ERF70175.1"/>
    </source>
</evidence>
<keyword evidence="1" id="KW-0808">Transferase</keyword>
<dbReference type="GO" id="GO:0072670">
    <property type="term" value="P:mitochondrial tRNA threonylcarbamoyladenosine modification"/>
    <property type="evidence" value="ECO:0007669"/>
    <property type="project" value="TreeGrafter"/>
</dbReference>
<dbReference type="PROSITE" id="PS01016">
    <property type="entry name" value="GLYCOPROTEASE"/>
    <property type="match status" value="1"/>
</dbReference>
<comment type="catalytic activity">
    <reaction evidence="1">
        <text>L-threonylcarbamoyladenylate + adenosine(37) in tRNA = N(6)-L-threonylcarbamoyladenosine(37) in tRNA + AMP + H(+)</text>
        <dbReference type="Rhea" id="RHEA:37059"/>
        <dbReference type="Rhea" id="RHEA-COMP:10162"/>
        <dbReference type="Rhea" id="RHEA-COMP:10163"/>
        <dbReference type="ChEBI" id="CHEBI:15378"/>
        <dbReference type="ChEBI" id="CHEBI:73682"/>
        <dbReference type="ChEBI" id="CHEBI:74411"/>
        <dbReference type="ChEBI" id="CHEBI:74418"/>
        <dbReference type="ChEBI" id="CHEBI:456215"/>
        <dbReference type="EC" id="2.3.1.234"/>
    </reaction>
</comment>
<dbReference type="InterPro" id="IPR022450">
    <property type="entry name" value="TsaD"/>
</dbReference>
<protein>
    <recommendedName>
        <fullName evidence="3">Gcp-like domain-containing protein</fullName>
    </recommendedName>
</protein>
<sequence length="661" mass="72865">MNEDRYVQAYFEDVSILSAPCVPPILMIPNLTRATTGGSGIPSRAQGPKTGYPLLTYRAQIHMNKRSRNPAAKEHSDTKSTPVAQEHIPIIGYNAREVESAMKSLVEPQPLMYKPAEKPHPRRRSGSTPWESKPNLMANGKDFWVELRKQFTALQRSGGTREGGRRLSMLKSLRLPTWNLPSEHLYHHSSLGRRRLLTLAIESSCDDTSVAVLEKHHHPSQRGGNGIASLHFHEHITADNNGKKGIDPIRALDSHARSLALLVNKSLHALPTASIEPTEHSVRSISLKNGTLKRVPDFITVTRGPGMRSNLSTGLNTAKGLAVAWQIPLLAVHHMQAHALTPRLVHALSPQSTSSSIRPQFPFLSLLISGGHTMLIHSKGLIDHKTLATSQDIAIGEALDKIGRLLLPDTLQAAIKDIAYAKHLSTYAFPTPTAYADYQPPSTRGAECIRTSNQYGWHIPTPYADTRHLRFSFSGIASEVHRLFHLRTNTSHPDQQLASAELLAFARSALTGSVNHLASRTVLALEKLRKEEQLKRSAPIRTLVVSGGVAANSYLRHVLRRFLDVRGYGDVELCFPPVELCTDNAAMIAWCGMEMWAEGWRSELSVRAVRRWSMDSEEVGADGDGDHGEEGVTEGKGGILGVEGWYNVKQDRIEGMDVGSK</sequence>
<proteinExistence type="inferred from homology"/>
<dbReference type="AlphaFoldDB" id="U1HJ11"/>
<gene>
    <name evidence="4" type="ORF">EPUS_00363</name>
</gene>
<comment type="subcellular location">
    <subcellularLocation>
        <location evidence="1">Mitochondrion</location>
    </subcellularLocation>
</comment>
<reference evidence="5" key="1">
    <citation type="journal article" date="2014" name="BMC Genomics">
        <title>Genome characteristics reveal the impact of lichenization on lichen-forming fungus Endocarpon pusillum Hedwig (Verrucariales, Ascomycota).</title>
        <authorList>
            <person name="Wang Y.-Y."/>
            <person name="Liu B."/>
            <person name="Zhang X.-Y."/>
            <person name="Zhou Q.-M."/>
            <person name="Zhang T."/>
            <person name="Li H."/>
            <person name="Yu Y.-F."/>
            <person name="Zhang X.-L."/>
            <person name="Hao X.-Y."/>
            <person name="Wang M."/>
            <person name="Wang L."/>
            <person name="Wei J.-C."/>
        </authorList>
    </citation>
    <scope>NUCLEOTIDE SEQUENCE [LARGE SCALE GENOMIC DNA]</scope>
    <source>
        <strain evidence="5">Z07020 / HMAS-L-300199</strain>
    </source>
</reference>
<feature type="region of interest" description="Disordered" evidence="2">
    <location>
        <begin position="113"/>
        <end position="135"/>
    </location>
</feature>
<dbReference type="PANTHER" id="PTHR11735:SF6">
    <property type="entry name" value="TRNA N6-ADENOSINE THREONYLCARBAMOYLTRANSFERASE, MITOCHONDRIAL"/>
    <property type="match status" value="1"/>
</dbReference>
<dbReference type="EMBL" id="KE721353">
    <property type="protein sequence ID" value="ERF70175.1"/>
    <property type="molecule type" value="Genomic_DNA"/>
</dbReference>
<keyword evidence="1" id="KW-0012">Acyltransferase</keyword>
<comment type="similarity">
    <text evidence="1">Belongs to the KAE1 / TsaD family.</text>
</comment>
<comment type="cofactor">
    <cofactor evidence="1">
        <name>a divalent metal cation</name>
        <dbReference type="ChEBI" id="CHEBI:60240"/>
    </cofactor>
    <text evidence="1">Binds 1 divalent metal cation per subunit.</text>
</comment>
<dbReference type="HOGENOM" id="CLU_023208_4_1_1"/>
<comment type="function">
    <text evidence="1">Required for the formation of a threonylcarbamoyl group on adenosine at position 37 (t(6)A37) in mitochondrial tRNAs that read codons beginning with adenine. Probably involved in the transfer of the threonylcarbamoyl moiety of threonylcarbamoyl-AMP (TC-AMP) to the N6 group of A37. Involved in mitochondrial genome maintenance.</text>
</comment>
<keyword evidence="5" id="KW-1185">Reference proteome</keyword>
<feature type="domain" description="Gcp-like" evidence="3">
    <location>
        <begin position="296"/>
        <end position="590"/>
    </location>
</feature>
<keyword evidence="1" id="KW-0496">Mitochondrion</keyword>
<keyword evidence="1" id="KW-0479">Metal-binding</keyword>
<evidence type="ECO:0000259" key="3">
    <source>
        <dbReference type="Pfam" id="PF00814"/>
    </source>
</evidence>
<evidence type="ECO:0000256" key="2">
    <source>
        <dbReference type="SAM" id="MobiDB-lite"/>
    </source>
</evidence>
<name>U1HJ11_ENDPU</name>
<dbReference type="GO" id="GO:0046872">
    <property type="term" value="F:metal ion binding"/>
    <property type="evidence" value="ECO:0007669"/>
    <property type="project" value="UniProtKB-KW"/>
</dbReference>
<keyword evidence="1" id="KW-0819">tRNA processing</keyword>
<dbReference type="eggNOG" id="KOG2707">
    <property type="taxonomic scope" value="Eukaryota"/>
</dbReference>
<dbReference type="InterPro" id="IPR000905">
    <property type="entry name" value="Gcp-like_dom"/>
</dbReference>
<dbReference type="PANTHER" id="PTHR11735">
    <property type="entry name" value="TRNA N6-ADENOSINE THREONYLCARBAMOYLTRANSFERASE"/>
    <property type="match status" value="1"/>
</dbReference>
<dbReference type="GO" id="GO:0061711">
    <property type="term" value="F:tRNA N(6)-L-threonylcarbamoyladenine synthase activity"/>
    <property type="evidence" value="ECO:0007669"/>
    <property type="project" value="UniProtKB-EC"/>
</dbReference>
<accession>U1HJ11</accession>
<evidence type="ECO:0000256" key="1">
    <source>
        <dbReference type="HAMAP-Rule" id="MF_03179"/>
    </source>
</evidence>
<comment type="subunit">
    <text evidence="1">Homodimer.</text>
</comment>
<dbReference type="RefSeq" id="XP_007804210.1">
    <property type="nucleotide sequence ID" value="XM_007806019.1"/>
</dbReference>
<dbReference type="InterPro" id="IPR017860">
    <property type="entry name" value="Peptidase_M22_CS"/>
</dbReference>
<dbReference type="HAMAP" id="MF_01445">
    <property type="entry name" value="TsaD"/>
    <property type="match status" value="1"/>
</dbReference>
<dbReference type="OrthoDB" id="10259622at2759"/>
<dbReference type="GO" id="GO:0005739">
    <property type="term" value="C:mitochondrion"/>
    <property type="evidence" value="ECO:0007669"/>
    <property type="project" value="UniProtKB-SubCell"/>
</dbReference>
<dbReference type="Gene3D" id="3.30.420.40">
    <property type="match status" value="2"/>
</dbReference>